<dbReference type="Pfam" id="PF03055">
    <property type="entry name" value="RPE65"/>
    <property type="match status" value="1"/>
</dbReference>
<keyword evidence="4" id="KW-0560">Oxidoreductase</keyword>
<dbReference type="GO" id="GO:0046872">
    <property type="term" value="F:metal ion binding"/>
    <property type="evidence" value="ECO:0007669"/>
    <property type="project" value="UniProtKB-KW"/>
</dbReference>
<dbReference type="EMBL" id="CAFBQH010000148">
    <property type="protein sequence ID" value="CAB5057168.1"/>
    <property type="molecule type" value="Genomic_DNA"/>
</dbReference>
<keyword evidence="5" id="KW-0408">Iron</keyword>
<dbReference type="EMBL" id="CAETWZ010000192">
    <property type="protein sequence ID" value="CAB4368563.1"/>
    <property type="molecule type" value="Genomic_DNA"/>
</dbReference>
<gene>
    <name evidence="6" type="ORF">UFOPK4179_01367</name>
    <name evidence="7" type="ORF">UFOPK4293_01614</name>
</gene>
<evidence type="ECO:0000256" key="1">
    <source>
        <dbReference type="ARBA" id="ARBA00001954"/>
    </source>
</evidence>
<name>A0A6J7TYP9_9ZZZZ</name>
<comment type="similarity">
    <text evidence="2">Belongs to the carotenoid oxygenase family.</text>
</comment>
<dbReference type="PANTHER" id="PTHR10543">
    <property type="entry name" value="BETA-CAROTENE DIOXYGENASE"/>
    <property type="match status" value="1"/>
</dbReference>
<reference evidence="7" key="1">
    <citation type="submission" date="2020-05" db="EMBL/GenBank/DDBJ databases">
        <authorList>
            <person name="Chiriac C."/>
            <person name="Salcher M."/>
            <person name="Ghai R."/>
            <person name="Kavagutti S V."/>
        </authorList>
    </citation>
    <scope>NUCLEOTIDE SEQUENCE</scope>
</reference>
<dbReference type="GO" id="GO:0016121">
    <property type="term" value="P:carotene catabolic process"/>
    <property type="evidence" value="ECO:0007669"/>
    <property type="project" value="TreeGrafter"/>
</dbReference>
<sequence>MPTEVGGPVTISIEHEWDSLLPAGDTHPYRTGAWRPQTREWTARDMHVEGEVPADLNGVYLRNTENPLVPNAERYHPFDGDGMIHAMSFREGNAEYRNRMVRTEGLATDLAAGGPQWSGLAESPLTAVRTDGWGARTRMKDASSTDVVVHNGVALSSFYQCGDLYQLDPVTLEDKGRASWNGAFPAAGVSAHTKVDTATGEMLFFNYQTTYPYMHYGVLGPTGELTHYTPVPLPGPRLPHDMCFTPRYSILNDCPLFWKEDLIERGIYATKFHPDMPTRLGVIPRHGTEHDIKWFECEATYVLHWINAFEDGDEVVVDGYFQFDPSPTMGPEATVDQRMFRFLDLYAMQSKPYRWRLNMKTGAVREGLLSDTVTEFGMINPQIAGKKYDYVYSVVPTEGWFTFEGLIKHNVRTGEEETFRLPTGVYASETVFAPRPNPASEDDGYLVTFTMDVENDLSHCEIFDARRLSDGPVARIQLPERICSGTHAYWADAASLTPQG</sequence>
<evidence type="ECO:0000313" key="6">
    <source>
        <dbReference type="EMBL" id="CAB4368563.1"/>
    </source>
</evidence>
<evidence type="ECO:0000313" key="7">
    <source>
        <dbReference type="EMBL" id="CAB5057168.1"/>
    </source>
</evidence>
<keyword evidence="3" id="KW-0479">Metal-binding</keyword>
<dbReference type="InterPro" id="IPR004294">
    <property type="entry name" value="Carotenoid_Oase"/>
</dbReference>
<evidence type="ECO:0000256" key="4">
    <source>
        <dbReference type="ARBA" id="ARBA00023002"/>
    </source>
</evidence>
<proteinExistence type="inferred from homology"/>
<dbReference type="PANTHER" id="PTHR10543:SF89">
    <property type="entry name" value="CAROTENOID 9,10(9',10')-CLEAVAGE DIOXYGENASE 1"/>
    <property type="match status" value="1"/>
</dbReference>
<dbReference type="GO" id="GO:0010436">
    <property type="term" value="F:carotenoid dioxygenase activity"/>
    <property type="evidence" value="ECO:0007669"/>
    <property type="project" value="TreeGrafter"/>
</dbReference>
<dbReference type="AlphaFoldDB" id="A0A6J7TYP9"/>
<evidence type="ECO:0000256" key="5">
    <source>
        <dbReference type="ARBA" id="ARBA00023004"/>
    </source>
</evidence>
<evidence type="ECO:0000256" key="3">
    <source>
        <dbReference type="ARBA" id="ARBA00022723"/>
    </source>
</evidence>
<comment type="cofactor">
    <cofactor evidence="1">
        <name>Fe(2+)</name>
        <dbReference type="ChEBI" id="CHEBI:29033"/>
    </cofactor>
</comment>
<evidence type="ECO:0000256" key="2">
    <source>
        <dbReference type="ARBA" id="ARBA00006787"/>
    </source>
</evidence>
<accession>A0A6J7TYP9</accession>
<organism evidence="7">
    <name type="scientific">freshwater metagenome</name>
    <dbReference type="NCBI Taxonomy" id="449393"/>
    <lineage>
        <taxon>unclassified sequences</taxon>
        <taxon>metagenomes</taxon>
        <taxon>ecological metagenomes</taxon>
    </lineage>
</organism>
<protein>
    <submittedName>
        <fullName evidence="7">Unannotated protein</fullName>
    </submittedName>
</protein>